<dbReference type="InterPro" id="IPR029044">
    <property type="entry name" value="Nucleotide-diphossugar_trans"/>
</dbReference>
<dbReference type="AlphaFoldDB" id="A0A1M4ZHL3"/>
<protein>
    <submittedName>
        <fullName evidence="2">Glycosyl transferase family 2</fullName>
    </submittedName>
</protein>
<evidence type="ECO:0000259" key="1">
    <source>
        <dbReference type="Pfam" id="PF00535"/>
    </source>
</evidence>
<reference evidence="2 3" key="1">
    <citation type="submission" date="2016-11" db="EMBL/GenBank/DDBJ databases">
        <authorList>
            <person name="Jaros S."/>
            <person name="Januszkiewicz K."/>
            <person name="Wedrychowicz H."/>
        </authorList>
    </citation>
    <scope>NUCLEOTIDE SEQUENCE [LARGE SCALE GENOMIC DNA]</scope>
    <source>
        <strain evidence="2 3">DSM 14828</strain>
    </source>
</reference>
<dbReference type="OrthoDB" id="9778406at2"/>
<evidence type="ECO:0000313" key="3">
    <source>
        <dbReference type="Proteomes" id="UP000184251"/>
    </source>
</evidence>
<dbReference type="Gene3D" id="3.90.550.10">
    <property type="entry name" value="Spore Coat Polysaccharide Biosynthesis Protein SpsA, Chain A"/>
    <property type="match status" value="1"/>
</dbReference>
<keyword evidence="3" id="KW-1185">Reference proteome</keyword>
<sequence>MKVEVLCVTMHQKGLDKYEEMNIQSDVVFANQADRHSYEEAIIGGNRVKMITTPYRGVGNNRNMAILHSTGDILMFADDDVIYSDGYAKGVIEAFESVTDADMMVFHCTTNSDRGMPDIDTVKRVRIWNSMRYGTFCFVIKKESLLKYNLNFTQLFGGGCRYCAGEDNLFMRDALKRGLKVYAHPFTIAFVKQDESTWFKGYDEKFFFDNGAWLNATFPVLKHLLVWYFVLNFSKRTDLGRNKILKLQYAGIDAFEKGISYKEWAEDNKI</sequence>
<dbReference type="CDD" id="cd00761">
    <property type="entry name" value="Glyco_tranf_GTA_type"/>
    <property type="match status" value="1"/>
</dbReference>
<feature type="domain" description="Glycosyltransferase 2-like" evidence="1">
    <location>
        <begin position="43"/>
        <end position="133"/>
    </location>
</feature>
<dbReference type="InterPro" id="IPR001173">
    <property type="entry name" value="Glyco_trans_2-like"/>
</dbReference>
<accession>A0A1M4ZHL3</accession>
<organism evidence="2 3">
    <name type="scientific">Alkalibacter saccharofermentans DSM 14828</name>
    <dbReference type="NCBI Taxonomy" id="1120975"/>
    <lineage>
        <taxon>Bacteria</taxon>
        <taxon>Bacillati</taxon>
        <taxon>Bacillota</taxon>
        <taxon>Clostridia</taxon>
        <taxon>Eubacteriales</taxon>
        <taxon>Eubacteriaceae</taxon>
        <taxon>Alkalibacter</taxon>
    </lineage>
</organism>
<gene>
    <name evidence="2" type="ORF">SAMN02746064_02036</name>
</gene>
<dbReference type="EMBL" id="FQTU01000017">
    <property type="protein sequence ID" value="SHF17076.1"/>
    <property type="molecule type" value="Genomic_DNA"/>
</dbReference>
<dbReference type="STRING" id="1120975.SAMN02746064_02036"/>
<keyword evidence="2" id="KW-0808">Transferase</keyword>
<proteinExistence type="predicted"/>
<name>A0A1M4ZHL3_9FIRM</name>
<evidence type="ECO:0000313" key="2">
    <source>
        <dbReference type="EMBL" id="SHF17076.1"/>
    </source>
</evidence>
<dbReference type="RefSeq" id="WP_073271665.1">
    <property type="nucleotide sequence ID" value="NZ_FQTU01000017.1"/>
</dbReference>
<dbReference type="SUPFAM" id="SSF53448">
    <property type="entry name" value="Nucleotide-diphospho-sugar transferases"/>
    <property type="match status" value="1"/>
</dbReference>
<dbReference type="Proteomes" id="UP000184251">
    <property type="component" value="Unassembled WGS sequence"/>
</dbReference>
<dbReference type="Pfam" id="PF00535">
    <property type="entry name" value="Glycos_transf_2"/>
    <property type="match status" value="1"/>
</dbReference>
<dbReference type="GO" id="GO:0016740">
    <property type="term" value="F:transferase activity"/>
    <property type="evidence" value="ECO:0007669"/>
    <property type="project" value="UniProtKB-KW"/>
</dbReference>